<reference evidence="1" key="1">
    <citation type="journal article" date="2015" name="Genome Biol. Evol.">
        <title>Organellar Genomes of White Spruce (Picea glauca): Assembly and Annotation.</title>
        <authorList>
            <person name="Jackman S.D."/>
            <person name="Warren R.L."/>
            <person name="Gibb E.A."/>
            <person name="Vandervalk B.P."/>
            <person name="Mohamadi H."/>
            <person name="Chu J."/>
            <person name="Raymond A."/>
            <person name="Pleasance S."/>
            <person name="Coope R."/>
            <person name="Wildung M.R."/>
            <person name="Ritland C.E."/>
            <person name="Bousquet J."/>
            <person name="Jones S.J."/>
            <person name="Bohlmann J."/>
            <person name="Birol I."/>
        </authorList>
    </citation>
    <scope>NUCLEOTIDE SEQUENCE [LARGE SCALE GENOMIC DNA]</scope>
    <source>
        <tissue evidence="1">Flushing bud</tissue>
    </source>
</reference>
<organism evidence="1">
    <name type="scientific">Picea glauca</name>
    <name type="common">White spruce</name>
    <name type="synonym">Pinus glauca</name>
    <dbReference type="NCBI Taxonomy" id="3330"/>
    <lineage>
        <taxon>Eukaryota</taxon>
        <taxon>Viridiplantae</taxon>
        <taxon>Streptophyta</taxon>
        <taxon>Embryophyta</taxon>
        <taxon>Tracheophyta</taxon>
        <taxon>Spermatophyta</taxon>
        <taxon>Pinopsida</taxon>
        <taxon>Pinidae</taxon>
        <taxon>Conifers I</taxon>
        <taxon>Pinales</taxon>
        <taxon>Pinaceae</taxon>
        <taxon>Picea</taxon>
    </lineage>
</organism>
<dbReference type="AlphaFoldDB" id="A0A101LYC7"/>
<geneLocation type="mitochondrion" evidence="1"/>
<proteinExistence type="predicted"/>
<protein>
    <submittedName>
        <fullName evidence="1">Uncharacterized protein</fullName>
    </submittedName>
</protein>
<accession>A0A101LYC7</accession>
<keyword evidence="1" id="KW-0496">Mitochondrion</keyword>
<comment type="caution">
    <text evidence="1">The sequence shown here is derived from an EMBL/GenBank/DDBJ whole genome shotgun (WGS) entry which is preliminary data.</text>
</comment>
<gene>
    <name evidence="1" type="ORF">ABT39_MTgene5793</name>
</gene>
<dbReference type="EMBL" id="LKAM01000007">
    <property type="protein sequence ID" value="KUM47607.1"/>
    <property type="molecule type" value="Genomic_DNA"/>
</dbReference>
<name>A0A101LYC7_PICGL</name>
<evidence type="ECO:0000313" key="1">
    <source>
        <dbReference type="EMBL" id="KUM47607.1"/>
    </source>
</evidence>
<sequence length="41" mass="4880">MREMGKLSYFPRHKAMELSRMNLESRLRNDLPGMPMITEVL</sequence>